<accession>A0ABP9W310</accession>
<protein>
    <submittedName>
        <fullName evidence="4">Carboxy-S-adenosyl-L-methionine synthase</fullName>
    </submittedName>
</protein>
<organism evidence="4 5">
    <name type="scientific">Deinococcus carri</name>
    <dbReference type="NCBI Taxonomy" id="1211323"/>
    <lineage>
        <taxon>Bacteria</taxon>
        <taxon>Thermotogati</taxon>
        <taxon>Deinococcota</taxon>
        <taxon>Deinococci</taxon>
        <taxon>Deinococcales</taxon>
        <taxon>Deinococcaceae</taxon>
        <taxon>Deinococcus</taxon>
    </lineage>
</organism>
<dbReference type="Proteomes" id="UP001401887">
    <property type="component" value="Unassembled WGS sequence"/>
</dbReference>
<dbReference type="RefSeq" id="WP_345460243.1">
    <property type="nucleotide sequence ID" value="NZ_BAABRP010000001.1"/>
</dbReference>
<feature type="domain" description="Methyltransferase" evidence="3">
    <location>
        <begin position="41"/>
        <end position="136"/>
    </location>
</feature>
<keyword evidence="1" id="KW-0489">Methyltransferase</keyword>
<dbReference type="SUPFAM" id="SSF53335">
    <property type="entry name" value="S-adenosyl-L-methionine-dependent methyltransferases"/>
    <property type="match status" value="1"/>
</dbReference>
<dbReference type="Gene3D" id="3.40.50.150">
    <property type="entry name" value="Vaccinia Virus protein VP39"/>
    <property type="match status" value="1"/>
</dbReference>
<evidence type="ECO:0000313" key="5">
    <source>
        <dbReference type="Proteomes" id="UP001401887"/>
    </source>
</evidence>
<name>A0ABP9W310_9DEIO</name>
<dbReference type="PANTHER" id="PTHR43861:SF1">
    <property type="entry name" value="TRANS-ACONITATE 2-METHYLTRANSFERASE"/>
    <property type="match status" value="1"/>
</dbReference>
<reference evidence="4 5" key="1">
    <citation type="submission" date="2024-02" db="EMBL/GenBank/DDBJ databases">
        <title>Deinococcus carri NBRC 110142.</title>
        <authorList>
            <person name="Ichikawa N."/>
            <person name="Katano-Makiyama Y."/>
            <person name="Hidaka K."/>
        </authorList>
    </citation>
    <scope>NUCLEOTIDE SEQUENCE [LARGE SCALE GENOMIC DNA]</scope>
    <source>
        <strain evidence="4 5">NBRC 110142</strain>
    </source>
</reference>
<evidence type="ECO:0000256" key="1">
    <source>
        <dbReference type="ARBA" id="ARBA00022603"/>
    </source>
</evidence>
<evidence type="ECO:0000259" key="3">
    <source>
        <dbReference type="Pfam" id="PF13649"/>
    </source>
</evidence>
<proteinExistence type="predicted"/>
<dbReference type="InterPro" id="IPR029063">
    <property type="entry name" value="SAM-dependent_MTases_sf"/>
</dbReference>
<comment type="caution">
    <text evidence="4">The sequence shown here is derived from an EMBL/GenBank/DDBJ whole genome shotgun (WGS) entry which is preliminary data.</text>
</comment>
<dbReference type="PANTHER" id="PTHR43861">
    <property type="entry name" value="TRANS-ACONITATE 2-METHYLTRANSFERASE-RELATED"/>
    <property type="match status" value="1"/>
</dbReference>
<dbReference type="EMBL" id="BAABRP010000001">
    <property type="protein sequence ID" value="GAA5511737.1"/>
    <property type="molecule type" value="Genomic_DNA"/>
</dbReference>
<gene>
    <name evidence="4" type="primary">cmoA</name>
    <name evidence="4" type="ORF">Dcar01_00450</name>
</gene>
<dbReference type="CDD" id="cd02440">
    <property type="entry name" value="AdoMet_MTases"/>
    <property type="match status" value="1"/>
</dbReference>
<dbReference type="Pfam" id="PF13649">
    <property type="entry name" value="Methyltransf_25"/>
    <property type="match status" value="1"/>
</dbReference>
<evidence type="ECO:0000313" key="4">
    <source>
        <dbReference type="EMBL" id="GAA5511737.1"/>
    </source>
</evidence>
<evidence type="ECO:0000256" key="2">
    <source>
        <dbReference type="ARBA" id="ARBA00022679"/>
    </source>
</evidence>
<keyword evidence="5" id="KW-1185">Reference proteome</keyword>
<dbReference type="InterPro" id="IPR041698">
    <property type="entry name" value="Methyltransf_25"/>
</dbReference>
<keyword evidence="2" id="KW-0808">Transferase</keyword>
<sequence length="204" mass="22501">MTEYRDSEYAHAYLAIQDAVPQREVGERVLAELLPGQTRRVLDLGCGDGRLLDVVRSRFSQVEGVALDASEPMLEAARTRFAGRPGVRVAWHDLNDPLPDLGTFDAVVSGFAIHHLPHERKRALYAEICACLAPGGVFLNLEHVASVNEREHARFLALLGGDEDPSNRLAPAWAQVAWLREAGFAEADVAWKWLELALLVGWVG</sequence>